<evidence type="ECO:0000313" key="1">
    <source>
        <dbReference type="EMBL" id="KKN81764.1"/>
    </source>
</evidence>
<name>A0A0F9TR17_9ZZZZ</name>
<comment type="caution">
    <text evidence="1">The sequence shown here is derived from an EMBL/GenBank/DDBJ whole genome shotgun (WGS) entry which is preliminary data.</text>
</comment>
<reference evidence="1" key="1">
    <citation type="journal article" date="2015" name="Nature">
        <title>Complex archaea that bridge the gap between prokaryotes and eukaryotes.</title>
        <authorList>
            <person name="Spang A."/>
            <person name="Saw J.H."/>
            <person name="Jorgensen S.L."/>
            <person name="Zaremba-Niedzwiedzka K."/>
            <person name="Martijn J."/>
            <person name="Lind A.E."/>
            <person name="van Eijk R."/>
            <person name="Schleper C."/>
            <person name="Guy L."/>
            <person name="Ettema T.J."/>
        </authorList>
    </citation>
    <scope>NUCLEOTIDE SEQUENCE</scope>
</reference>
<dbReference type="EMBL" id="LAZR01000211">
    <property type="protein sequence ID" value="KKN81764.1"/>
    <property type="molecule type" value="Genomic_DNA"/>
</dbReference>
<organism evidence="1">
    <name type="scientific">marine sediment metagenome</name>
    <dbReference type="NCBI Taxonomy" id="412755"/>
    <lineage>
        <taxon>unclassified sequences</taxon>
        <taxon>metagenomes</taxon>
        <taxon>ecological metagenomes</taxon>
    </lineage>
</organism>
<protein>
    <submittedName>
        <fullName evidence="1">Uncharacterized protein</fullName>
    </submittedName>
</protein>
<proteinExistence type="predicted"/>
<accession>A0A0F9TR17</accession>
<gene>
    <name evidence="1" type="ORF">LCGC14_0316760</name>
</gene>
<sequence>MRTAKIGNIKVTLNERDYKQLLKRFDTSKVVSRGNYTRTDGECICEWYPDDCTSCPLATSTGCTRLLYYCTGANFHEFDIMDEGMEWHKNSDAKARAQLDTIHDFLLRIPKTRR</sequence>
<dbReference type="AlphaFoldDB" id="A0A0F9TR17"/>